<proteinExistence type="predicted"/>
<evidence type="ECO:0000313" key="4">
    <source>
        <dbReference type="EMBL" id="KAK2992974.1"/>
    </source>
</evidence>
<dbReference type="GO" id="GO:0004407">
    <property type="term" value="F:histone deacetylase activity"/>
    <property type="evidence" value="ECO:0007669"/>
    <property type="project" value="TreeGrafter"/>
</dbReference>
<feature type="domain" description="Histone deacetylase" evidence="3">
    <location>
        <begin position="15"/>
        <end position="88"/>
    </location>
</feature>
<keyword evidence="2" id="KW-0156">Chromatin regulator</keyword>
<organism evidence="4 5">
    <name type="scientific">Escallonia rubra</name>
    <dbReference type="NCBI Taxonomy" id="112253"/>
    <lineage>
        <taxon>Eukaryota</taxon>
        <taxon>Viridiplantae</taxon>
        <taxon>Streptophyta</taxon>
        <taxon>Embryophyta</taxon>
        <taxon>Tracheophyta</taxon>
        <taxon>Spermatophyta</taxon>
        <taxon>Magnoliopsida</taxon>
        <taxon>eudicotyledons</taxon>
        <taxon>Gunneridae</taxon>
        <taxon>Pentapetalae</taxon>
        <taxon>asterids</taxon>
        <taxon>campanulids</taxon>
        <taxon>Escalloniales</taxon>
        <taxon>Escalloniaceae</taxon>
        <taxon>Escallonia</taxon>
    </lineage>
</organism>
<dbReference type="Proteomes" id="UP001187471">
    <property type="component" value="Unassembled WGS sequence"/>
</dbReference>
<evidence type="ECO:0000313" key="5">
    <source>
        <dbReference type="Proteomes" id="UP001187471"/>
    </source>
</evidence>
<dbReference type="InterPro" id="IPR023801">
    <property type="entry name" value="His_deacetylse_dom"/>
</dbReference>
<dbReference type="SUPFAM" id="SSF52768">
    <property type="entry name" value="Arginase/deacetylase"/>
    <property type="match status" value="1"/>
</dbReference>
<dbReference type="PANTHER" id="PTHR10625">
    <property type="entry name" value="HISTONE DEACETYLASE HDAC1-RELATED"/>
    <property type="match status" value="1"/>
</dbReference>
<dbReference type="Pfam" id="PF00850">
    <property type="entry name" value="Hist_deacetyl"/>
    <property type="match status" value="1"/>
</dbReference>
<name>A0AA88RN07_9ASTE</name>
<dbReference type="AlphaFoldDB" id="A0AA88RN07"/>
<dbReference type="Gene3D" id="3.40.800.20">
    <property type="entry name" value="Histone deacetylase domain"/>
    <property type="match status" value="1"/>
</dbReference>
<dbReference type="GO" id="GO:0005737">
    <property type="term" value="C:cytoplasm"/>
    <property type="evidence" value="ECO:0007669"/>
    <property type="project" value="TreeGrafter"/>
</dbReference>
<accession>A0AA88RN07</accession>
<evidence type="ECO:0000256" key="1">
    <source>
        <dbReference type="ARBA" id="ARBA00022491"/>
    </source>
</evidence>
<comment type="caution">
    <text evidence="4">The sequence shown here is derived from an EMBL/GenBank/DDBJ whole genome shotgun (WGS) entry which is preliminary data.</text>
</comment>
<dbReference type="EMBL" id="JAVXUO010000358">
    <property type="protein sequence ID" value="KAK2992974.1"/>
    <property type="molecule type" value="Genomic_DNA"/>
</dbReference>
<evidence type="ECO:0000256" key="2">
    <source>
        <dbReference type="ARBA" id="ARBA00022853"/>
    </source>
</evidence>
<dbReference type="InterPro" id="IPR037138">
    <property type="entry name" value="His_deacetylse_dom_sf"/>
</dbReference>
<gene>
    <name evidence="4" type="ORF">RJ640_002907</name>
</gene>
<dbReference type="PANTHER" id="PTHR10625:SF25">
    <property type="entry name" value="HISTONE DEACETYLASE 18-RELATED"/>
    <property type="match status" value="1"/>
</dbReference>
<protein>
    <recommendedName>
        <fullName evidence="3">Histone deacetylase domain-containing protein</fullName>
    </recommendedName>
</protein>
<sequence>MLLSKGFINGKTTSKLDMAKYENGFYPSFLGSHAEIGTGKGKGFKTSVPQERDKCRDSDYLAIWKHILIAVVTELKPQMTIISAAFDAR</sequence>
<keyword evidence="5" id="KW-1185">Reference proteome</keyword>
<keyword evidence="1" id="KW-0678">Repressor</keyword>
<reference evidence="4" key="1">
    <citation type="submission" date="2022-12" db="EMBL/GenBank/DDBJ databases">
        <title>Draft genome assemblies for two species of Escallonia (Escalloniales).</title>
        <authorList>
            <person name="Chanderbali A."/>
            <person name="Dervinis C."/>
            <person name="Anghel I."/>
            <person name="Soltis D."/>
            <person name="Soltis P."/>
            <person name="Zapata F."/>
        </authorList>
    </citation>
    <scope>NUCLEOTIDE SEQUENCE</scope>
    <source>
        <strain evidence="4">UCBG92.1500</strain>
        <tissue evidence="4">Leaf</tissue>
    </source>
</reference>
<evidence type="ECO:0000259" key="3">
    <source>
        <dbReference type="Pfam" id="PF00850"/>
    </source>
</evidence>
<dbReference type="InterPro" id="IPR023696">
    <property type="entry name" value="Ureohydrolase_dom_sf"/>
</dbReference>
<dbReference type="GO" id="GO:0040029">
    <property type="term" value="P:epigenetic regulation of gene expression"/>
    <property type="evidence" value="ECO:0007669"/>
    <property type="project" value="TreeGrafter"/>
</dbReference>
<dbReference type="GO" id="GO:0000118">
    <property type="term" value="C:histone deacetylase complex"/>
    <property type="evidence" value="ECO:0007669"/>
    <property type="project" value="TreeGrafter"/>
</dbReference>